<dbReference type="PROSITE" id="PS50082">
    <property type="entry name" value="WD_REPEATS_2"/>
    <property type="match status" value="8"/>
</dbReference>
<dbReference type="PIRSF" id="PIRSF037646">
    <property type="entry name" value="Apop_pept_activating-1"/>
    <property type="match status" value="1"/>
</dbReference>
<feature type="repeat" description="WD" evidence="12">
    <location>
        <begin position="695"/>
        <end position="738"/>
    </location>
</feature>
<dbReference type="Gene3D" id="2.130.10.10">
    <property type="entry name" value="YVTN repeat-like/Quinoprotein amine dehydrogenase"/>
    <property type="match status" value="3"/>
</dbReference>
<dbReference type="InterPro" id="IPR036388">
    <property type="entry name" value="WH-like_DNA-bd_sf"/>
</dbReference>
<evidence type="ECO:0000256" key="9">
    <source>
        <dbReference type="ARBA" id="ARBA00073202"/>
    </source>
</evidence>
<evidence type="ECO:0000256" key="3">
    <source>
        <dbReference type="ARBA" id="ARBA00022574"/>
    </source>
</evidence>
<evidence type="ECO:0000256" key="8">
    <source>
        <dbReference type="ARBA" id="ARBA00022840"/>
    </source>
</evidence>
<dbReference type="Pfam" id="PF00400">
    <property type="entry name" value="WD40"/>
    <property type="match status" value="9"/>
</dbReference>
<dbReference type="eggNOG" id="KOG4658">
    <property type="taxonomic scope" value="Eukaryota"/>
</dbReference>
<organism evidence="14 15">
    <name type="scientific">Callithrix jacchus</name>
    <name type="common">White-tufted-ear marmoset</name>
    <name type="synonym">Simia Jacchus</name>
    <dbReference type="NCBI Taxonomy" id="9483"/>
    <lineage>
        <taxon>Eukaryota</taxon>
        <taxon>Metazoa</taxon>
        <taxon>Chordata</taxon>
        <taxon>Craniata</taxon>
        <taxon>Vertebrata</taxon>
        <taxon>Euteleostomi</taxon>
        <taxon>Mammalia</taxon>
        <taxon>Eutheria</taxon>
        <taxon>Euarchontoglires</taxon>
        <taxon>Primates</taxon>
        <taxon>Haplorrhini</taxon>
        <taxon>Platyrrhini</taxon>
        <taxon>Cebidae</taxon>
        <taxon>Callitrichinae</taxon>
        <taxon>Callithrix</taxon>
        <taxon>Callithrix</taxon>
    </lineage>
</organism>
<dbReference type="SMART" id="SM00320">
    <property type="entry name" value="WD40"/>
    <property type="match status" value="12"/>
</dbReference>
<dbReference type="Pfam" id="PF00619">
    <property type="entry name" value="CARD"/>
    <property type="match status" value="1"/>
</dbReference>
<comment type="function">
    <text evidence="10">Oligomeric Apaf-1 mediates the cytochrome c-dependent autocatalytic activation of pro-caspase-9 (Apaf-3), leading to the activation of caspase-3 and apoptosis. This activation requires ATP.</text>
</comment>
<dbReference type="GO" id="GO:0097190">
    <property type="term" value="P:apoptotic signaling pathway"/>
    <property type="evidence" value="ECO:0007669"/>
    <property type="project" value="InterPro"/>
</dbReference>
<dbReference type="InterPro" id="IPR001315">
    <property type="entry name" value="CARD"/>
</dbReference>
<keyword evidence="7" id="KW-0106">Calcium</keyword>
<dbReference type="FunFam" id="1.10.8.430:FF:000001">
    <property type="entry name" value="Apoptotic protease-activating factor 1"/>
    <property type="match status" value="1"/>
</dbReference>
<dbReference type="Gene3D" id="1.10.8.430">
    <property type="entry name" value="Helical domain of apoptotic protease-activating factors"/>
    <property type="match status" value="1"/>
</dbReference>
<evidence type="ECO:0000256" key="4">
    <source>
        <dbReference type="ARBA" id="ARBA00022703"/>
    </source>
</evidence>
<dbReference type="Gene3D" id="1.10.10.10">
    <property type="entry name" value="Winged helix-like DNA-binding domain superfamily/Winged helix DNA-binding domain"/>
    <property type="match status" value="1"/>
</dbReference>
<dbReference type="InterPro" id="IPR017251">
    <property type="entry name" value="Apaf-1"/>
</dbReference>
<dbReference type="AlphaFoldDB" id="F6WU20"/>
<keyword evidence="8 10" id="KW-0067">ATP-binding</keyword>
<dbReference type="FunFam" id="1.10.533.10:FF:000014">
    <property type="entry name" value="Apoptotic protease-activating factor 1"/>
    <property type="match status" value="1"/>
</dbReference>
<dbReference type="SUPFAM" id="SSF117289">
    <property type="entry name" value="Nucleoporin domain"/>
    <property type="match status" value="1"/>
</dbReference>
<keyword evidence="6 10" id="KW-0547">Nucleotide-binding</keyword>
<dbReference type="FunFam" id="1.10.10.10:FF:000204">
    <property type="entry name" value="Apoptotic protease-activating factor 1"/>
    <property type="match status" value="1"/>
</dbReference>
<comment type="subunit">
    <text evidence="10">Monomer. Oligomerizes upon binding of cytochrome c and dATP.</text>
</comment>
<reference evidence="14" key="1">
    <citation type="submission" date="2009-03" db="EMBL/GenBank/DDBJ databases">
        <authorList>
            <person name="Warren W."/>
            <person name="Ye L."/>
            <person name="Minx P."/>
            <person name="Worley K."/>
            <person name="Gibbs R."/>
            <person name="Wilson R.K."/>
        </authorList>
    </citation>
    <scope>NUCLEOTIDE SEQUENCE [LARGE SCALE GENOMIC DNA]</scope>
</reference>
<dbReference type="GeneTree" id="ENSGT00940000157710"/>
<reference evidence="14" key="2">
    <citation type="submission" date="2025-08" db="UniProtKB">
        <authorList>
            <consortium name="Ensembl"/>
        </authorList>
    </citation>
    <scope>IDENTIFICATION</scope>
</reference>
<dbReference type="Gene3D" id="1.10.533.10">
    <property type="entry name" value="Death Domain, Fas"/>
    <property type="match status" value="1"/>
</dbReference>
<protein>
    <recommendedName>
        <fullName evidence="9 10">Apoptotic protease-activating factor 1</fullName>
        <shortName evidence="10">APAF-1</shortName>
    </recommendedName>
</protein>
<dbReference type="PANTHER" id="PTHR22845">
    <property type="entry name" value="APOPTOTIC PROTEASE-ACTIVATING FACTOR 1"/>
    <property type="match status" value="1"/>
</dbReference>
<dbReference type="SUPFAM" id="SSF50998">
    <property type="entry name" value="Quinoprotein alcohol dehydrogenase-like"/>
    <property type="match status" value="1"/>
</dbReference>
<dbReference type="InterPro" id="IPR041452">
    <property type="entry name" value="APAF1_C"/>
</dbReference>
<dbReference type="FunFam" id="3.40.50.300:FF:000502">
    <property type="entry name" value="Apoptotic protease-activating factor 1"/>
    <property type="match status" value="1"/>
</dbReference>
<evidence type="ECO:0000313" key="14">
    <source>
        <dbReference type="Ensembl" id="ENSCJAP00000004288.4"/>
    </source>
</evidence>
<dbReference type="InterPro" id="IPR011029">
    <property type="entry name" value="DEATH-like_dom_sf"/>
</dbReference>
<dbReference type="Bgee" id="ENSCJAG00000002341">
    <property type="expression patterns" value="Expressed in ovary and 6 other cell types or tissues"/>
</dbReference>
<feature type="binding site" evidence="11">
    <location>
        <position position="265"/>
    </location>
    <ligand>
        <name>ATP</name>
        <dbReference type="ChEBI" id="CHEBI:30616"/>
    </ligand>
</feature>
<evidence type="ECO:0000259" key="13">
    <source>
        <dbReference type="PROSITE" id="PS50209"/>
    </source>
</evidence>
<dbReference type="PRINTS" id="PR00364">
    <property type="entry name" value="DISEASERSIST"/>
</dbReference>
<evidence type="ECO:0000256" key="12">
    <source>
        <dbReference type="PROSITE-ProRule" id="PRU00221"/>
    </source>
</evidence>
<feature type="repeat" description="WD" evidence="12">
    <location>
        <begin position="611"/>
        <end position="652"/>
    </location>
</feature>
<feature type="repeat" description="WD" evidence="12">
    <location>
        <begin position="878"/>
        <end position="910"/>
    </location>
</feature>
<evidence type="ECO:0000256" key="5">
    <source>
        <dbReference type="ARBA" id="ARBA00022737"/>
    </source>
</evidence>
<dbReference type="InterPro" id="IPR042197">
    <property type="entry name" value="Apaf_helical"/>
</dbReference>
<evidence type="ECO:0000256" key="11">
    <source>
        <dbReference type="PIRSR" id="PIRSR037646-50"/>
    </source>
</evidence>
<dbReference type="InterPro" id="IPR036322">
    <property type="entry name" value="WD40_repeat_dom_sf"/>
</dbReference>
<reference evidence="14" key="3">
    <citation type="submission" date="2025-09" db="UniProtKB">
        <authorList>
            <consortium name="Ensembl"/>
        </authorList>
    </citation>
    <scope>IDENTIFICATION</scope>
</reference>
<dbReference type="PROSITE" id="PS50294">
    <property type="entry name" value="WD_REPEATS_REGION"/>
    <property type="match status" value="5"/>
</dbReference>
<dbReference type="SUPFAM" id="SSF47986">
    <property type="entry name" value="DEATH domain"/>
    <property type="match status" value="1"/>
</dbReference>
<dbReference type="Proteomes" id="UP000008225">
    <property type="component" value="Chromosome 9"/>
</dbReference>
<dbReference type="InterPro" id="IPR020472">
    <property type="entry name" value="WD40_PAC1"/>
</dbReference>
<dbReference type="FunFam" id="1.25.40.370:FF:000001">
    <property type="entry name" value="Apoptotic protease-activating factor 1"/>
    <property type="match status" value="1"/>
</dbReference>
<keyword evidence="15" id="KW-1185">Reference proteome</keyword>
<dbReference type="GO" id="GO:0048731">
    <property type="term" value="P:system development"/>
    <property type="evidence" value="ECO:0007669"/>
    <property type="project" value="UniProtKB-ARBA"/>
</dbReference>
<name>F6WU20_CALJA</name>
<feature type="repeat" description="WD" evidence="12">
    <location>
        <begin position="1041"/>
        <end position="1081"/>
    </location>
</feature>
<sequence length="1207" mass="137504">MDAKARNCLLQHREALEKDIKTSYIMDHMISDGFLTILEEEKVRNEPTQQQRAAMLIKMILKKDNGSYISFYNALLHEGYKDLAALLHDGIPVVSSSSGKDSVTGITSYVRTVLCEGGVPQRPVVFVARKKLVNAIQQKLSKLNGDPGWVTIYGMAGCGKSVLAAEAVRDHSLLKHCFPGGVHWVSVGKQDKSGLLMKLQNLCTRLDQDESFSQRLPLNIEEAKDRLRILMLRKHPSCLLILDDIWDPWVLKAFDNQCQILLTTRDKSVTDSVMGPKYVIPVESSLGKEKGLEILSLFVNMKKADLPEQAHSIIKECKGSPLVVSLIGALLRDFPNRWEYYLRQLQNKQFKRIRKSSSYDYEALDEAMSISVEMLRENIKNYYTDLSILPKDVKVPTKVLCILWDMETEEVEDILQEFVNKSLLFCDRNGKSFRYYLHDLQVDFLTEKNRSQLQDLHKKMITQFQRYYQLPNLLPDQEDCMYWYNFLAYHMASAKMHKELCALMFSLDWIKAKTELVGPAHLIHEFVEYRHILDEKDCAVSENFQEFLSLNGHLLGRQPFPNIVQLGLCEPETSEVYQQAKLQAKQEVDNGTLYLEWINKKTIMNLSRLVVRPHTDAVYHACFSEDGQRIASCGADKTLQVFKAETGEKLLEIKAHEDEVLCCAFSTDDRFIATCSVDKKVKIWNSMTGELVHNYDEHSEQVNCCHFTNSSHHFLLATGSSDCVLKLWDLNQKQCRNTLFGHINSVSHCRFSPDDKLLASCSADGTLKLWDVTSANERKSINVKQFFLNSEDLQEDMEVIVKCCSWSADGARIMVAAKNKIFLFDIYTSDLLGEILMGHHSTIQYCDFSPQNHLAVVALSQYCVELWNIDSCSKVADCRGHLSWVHGVMFSPDGSSFLTSSDDQTIRLWETKKVCKNSPIMFKQEVDVVFQENEVMVLAVDHRKHHLQLINGKTGQIDYLTEAQVSCCCLSPHLQYIAFGDENGAIEILEPVNNRIFQSRIRHKKTVRHIQFTADEKTLISSSDDSAIQVWNWQLEKCEVLQAHQEPVKDFRLLKNSRLLSWSFDGTVKVWNIFTGKVEKDFVCHQGTVLSCDISHDATKFSSTSADKTAKIWNVSNGELLHLCAPLSEEGAATHGGWVTDLCFSPDGKMLISAGGYLKWWNVVTGQSLQTFYTNGTNLKKIHVSPDFKTYVTVDNLGILYILQTLE</sequence>
<evidence type="ECO:0000256" key="10">
    <source>
        <dbReference type="PIRNR" id="PIRNR037646"/>
    </source>
</evidence>
<dbReference type="PROSITE" id="PS00678">
    <property type="entry name" value="WD_REPEATS_1"/>
    <property type="match status" value="2"/>
</dbReference>
<feature type="repeat" description="WD" evidence="12">
    <location>
        <begin position="739"/>
        <end position="780"/>
    </location>
</feature>
<dbReference type="InterPro" id="IPR001680">
    <property type="entry name" value="WD40_rpt"/>
</dbReference>
<accession>F6WU20</accession>
<dbReference type="CDD" id="cd00200">
    <property type="entry name" value="WD40"/>
    <property type="match status" value="2"/>
</dbReference>
<feature type="binding site" evidence="11">
    <location>
        <begin position="154"/>
        <end position="161"/>
    </location>
    <ligand>
        <name>ATP</name>
        <dbReference type="ChEBI" id="CHEBI:30616"/>
    </ligand>
</feature>
<feature type="repeat" description="WD" evidence="12">
    <location>
        <begin position="653"/>
        <end position="694"/>
    </location>
</feature>
<feature type="repeat" description="WD" evidence="12">
    <location>
        <begin position="1082"/>
        <end position="1123"/>
    </location>
</feature>
<evidence type="ECO:0000256" key="1">
    <source>
        <dbReference type="ARBA" id="ARBA00004496"/>
    </source>
</evidence>
<dbReference type="GO" id="GO:0043293">
    <property type="term" value="C:apoptosome"/>
    <property type="evidence" value="ECO:0007669"/>
    <property type="project" value="InterPro"/>
</dbReference>
<dbReference type="PANTHER" id="PTHR22845:SF5">
    <property type="entry name" value="APOPTOTIC PROTEASE-ACTIVATING FACTOR 1"/>
    <property type="match status" value="1"/>
</dbReference>
<dbReference type="FunFam" id="2.130.10.10:FF:000135">
    <property type="entry name" value="Apoptotic protease-activating factor 1"/>
    <property type="match status" value="1"/>
</dbReference>
<proteinExistence type="predicted"/>
<evidence type="ECO:0000256" key="6">
    <source>
        <dbReference type="ARBA" id="ARBA00022741"/>
    </source>
</evidence>
<evidence type="ECO:0000313" key="15">
    <source>
        <dbReference type="Proteomes" id="UP000008225"/>
    </source>
</evidence>
<dbReference type="Pfam" id="PF17908">
    <property type="entry name" value="APAF1_C"/>
    <property type="match status" value="1"/>
</dbReference>
<dbReference type="InterPro" id="IPR015943">
    <property type="entry name" value="WD40/YVTN_repeat-like_dom_sf"/>
</dbReference>
<dbReference type="InterPro" id="IPR037963">
    <property type="entry name" value="APAF1_CARD_dom"/>
</dbReference>
<dbReference type="InterPro" id="IPR048975">
    <property type="entry name" value="WHD_APAF1"/>
</dbReference>
<feature type="domain" description="CARD" evidence="13">
    <location>
        <begin position="1"/>
        <end position="90"/>
    </location>
</feature>
<dbReference type="InterPro" id="IPR002182">
    <property type="entry name" value="NB-ARC"/>
</dbReference>
<keyword evidence="5" id="KW-0677">Repeat</keyword>
<dbReference type="SUPFAM" id="SSF52540">
    <property type="entry name" value="P-loop containing nucleoside triphosphate hydrolases"/>
    <property type="match status" value="1"/>
</dbReference>
<dbReference type="PROSITE" id="PS50209">
    <property type="entry name" value="CARD"/>
    <property type="match status" value="1"/>
</dbReference>
<dbReference type="InterPro" id="IPR011047">
    <property type="entry name" value="Quinoprotein_ADH-like_sf"/>
</dbReference>
<dbReference type="CDD" id="cd08323">
    <property type="entry name" value="CARD_APAF1"/>
    <property type="match status" value="1"/>
</dbReference>
<dbReference type="Ensembl" id="ENSCJAT00000004521.4">
    <property type="protein sequence ID" value="ENSCJAP00000004288.4"/>
    <property type="gene ID" value="ENSCJAG00000002341.5"/>
</dbReference>
<dbReference type="Pfam" id="PF00931">
    <property type="entry name" value="NB-ARC"/>
    <property type="match status" value="1"/>
</dbReference>
<comment type="subcellular location">
    <subcellularLocation>
        <location evidence="1 10">Cytoplasm</location>
    </subcellularLocation>
</comment>
<keyword evidence="2 10" id="KW-0963">Cytoplasm</keyword>
<dbReference type="Pfam" id="PF21296">
    <property type="entry name" value="WHD_APAF1"/>
    <property type="match status" value="1"/>
</dbReference>
<dbReference type="InterPro" id="IPR019775">
    <property type="entry name" value="WD40_repeat_CS"/>
</dbReference>
<dbReference type="Gene3D" id="1.25.40.370">
    <property type="match status" value="1"/>
</dbReference>
<evidence type="ECO:0000256" key="7">
    <source>
        <dbReference type="ARBA" id="ARBA00022837"/>
    </source>
</evidence>
<dbReference type="GO" id="GO:0005524">
    <property type="term" value="F:ATP binding"/>
    <property type="evidence" value="ECO:0007669"/>
    <property type="project" value="UniProtKB-UniRule"/>
</dbReference>
<dbReference type="Gene3D" id="3.40.50.300">
    <property type="entry name" value="P-loop containing nucleotide triphosphate hydrolases"/>
    <property type="match status" value="1"/>
</dbReference>
<dbReference type="PRINTS" id="PR00320">
    <property type="entry name" value="GPROTEINBRPT"/>
</dbReference>
<dbReference type="InterPro" id="IPR027417">
    <property type="entry name" value="P-loop_NTPase"/>
</dbReference>
<keyword evidence="3 12" id="KW-0853">WD repeat</keyword>
<dbReference type="SUPFAM" id="SSF50978">
    <property type="entry name" value="WD40 repeat-like"/>
    <property type="match status" value="1"/>
</dbReference>
<evidence type="ECO:0000256" key="2">
    <source>
        <dbReference type="ARBA" id="ARBA00022490"/>
    </source>
</evidence>
<keyword evidence="4 10" id="KW-0053">Apoptosis</keyword>
<dbReference type="eggNOG" id="KOG4155">
    <property type="taxonomic scope" value="Eukaryota"/>
</dbReference>
<dbReference type="GO" id="GO:0043531">
    <property type="term" value="F:ADP binding"/>
    <property type="evidence" value="ECO:0007669"/>
    <property type="project" value="InterPro"/>
</dbReference>
<gene>
    <name evidence="14" type="primary">APAF1</name>
</gene>
<feature type="repeat" description="WD" evidence="12">
    <location>
        <begin position="1000"/>
        <end position="1032"/>
    </location>
</feature>
<dbReference type="GO" id="GO:0042981">
    <property type="term" value="P:regulation of apoptotic process"/>
    <property type="evidence" value="ECO:0007669"/>
    <property type="project" value="InterPro"/>
</dbReference>